<organism evidence="3 4">
    <name type="scientific">Apodospora peruviana</name>
    <dbReference type="NCBI Taxonomy" id="516989"/>
    <lineage>
        <taxon>Eukaryota</taxon>
        <taxon>Fungi</taxon>
        <taxon>Dikarya</taxon>
        <taxon>Ascomycota</taxon>
        <taxon>Pezizomycotina</taxon>
        <taxon>Sordariomycetes</taxon>
        <taxon>Sordariomycetidae</taxon>
        <taxon>Sordariales</taxon>
        <taxon>Lasiosphaeriaceae</taxon>
        <taxon>Apodospora</taxon>
    </lineage>
</organism>
<reference evidence="3" key="2">
    <citation type="submission" date="2023-06" db="EMBL/GenBank/DDBJ databases">
        <authorList>
            <consortium name="Lawrence Berkeley National Laboratory"/>
            <person name="Haridas S."/>
            <person name="Hensen N."/>
            <person name="Bonometti L."/>
            <person name="Westerberg I."/>
            <person name="Brannstrom I.O."/>
            <person name="Guillou S."/>
            <person name="Cros-Aarteil S."/>
            <person name="Calhoun S."/>
            <person name="Kuo A."/>
            <person name="Mondo S."/>
            <person name="Pangilinan J."/>
            <person name="Riley R."/>
            <person name="Labutti K."/>
            <person name="Andreopoulos B."/>
            <person name="Lipzen A."/>
            <person name="Chen C."/>
            <person name="Yanf M."/>
            <person name="Daum C."/>
            <person name="Ng V."/>
            <person name="Clum A."/>
            <person name="Steindorff A."/>
            <person name="Ohm R."/>
            <person name="Martin F."/>
            <person name="Silar P."/>
            <person name="Natvig D."/>
            <person name="Lalanne C."/>
            <person name="Gautier V."/>
            <person name="Ament-Velasquez S.L."/>
            <person name="Kruys A."/>
            <person name="Hutchinson M.I."/>
            <person name="Powell A.J."/>
            <person name="Barry K."/>
            <person name="Miller A.N."/>
            <person name="Grigoriev I.V."/>
            <person name="Debuchy R."/>
            <person name="Gladieux P."/>
            <person name="Thoren M.H."/>
            <person name="Johannesson H."/>
        </authorList>
    </citation>
    <scope>NUCLEOTIDE SEQUENCE</scope>
    <source>
        <strain evidence="3">CBS 118394</strain>
    </source>
</reference>
<evidence type="ECO:0000313" key="3">
    <source>
        <dbReference type="EMBL" id="KAK3316848.1"/>
    </source>
</evidence>
<dbReference type="InterPro" id="IPR053931">
    <property type="entry name" value="RapZ_C"/>
</dbReference>
<name>A0AAE0M2Y6_9PEZI</name>
<dbReference type="Pfam" id="PF22740">
    <property type="entry name" value="PapZ_C"/>
    <property type="match status" value="1"/>
</dbReference>
<dbReference type="EMBL" id="JAUEDM010000005">
    <property type="protein sequence ID" value="KAK3316848.1"/>
    <property type="molecule type" value="Genomic_DNA"/>
</dbReference>
<dbReference type="AlphaFoldDB" id="A0AAE0M2Y6"/>
<feature type="domain" description="RapZ C-terminal" evidence="2">
    <location>
        <begin position="31"/>
        <end position="154"/>
    </location>
</feature>
<sequence length="186" mass="20506">MAYELIVPSPESSNDDGGEILDPLAVLLLTSHAHSPPLQPPPRLKYDLRSIDNPPKALRDSHTGVSKRLREHLLSHQDFNDLLDRVEADIRLAMSEALDAQDHAEAKDNEEETVLSVAAFCARGHHRSVAFVEELAAKSWPSGWEVRVIHRDLHKAKSTQKGKQHGRGGGSARKQVGGFDIVLGHD</sequence>
<feature type="region of interest" description="Disordered" evidence="1">
    <location>
        <begin position="155"/>
        <end position="186"/>
    </location>
</feature>
<proteinExistence type="predicted"/>
<reference evidence="3" key="1">
    <citation type="journal article" date="2023" name="Mol. Phylogenet. Evol.">
        <title>Genome-scale phylogeny and comparative genomics of the fungal order Sordariales.</title>
        <authorList>
            <person name="Hensen N."/>
            <person name="Bonometti L."/>
            <person name="Westerberg I."/>
            <person name="Brannstrom I.O."/>
            <person name="Guillou S."/>
            <person name="Cros-Aarteil S."/>
            <person name="Calhoun S."/>
            <person name="Haridas S."/>
            <person name="Kuo A."/>
            <person name="Mondo S."/>
            <person name="Pangilinan J."/>
            <person name="Riley R."/>
            <person name="LaButti K."/>
            <person name="Andreopoulos B."/>
            <person name="Lipzen A."/>
            <person name="Chen C."/>
            <person name="Yan M."/>
            <person name="Daum C."/>
            <person name="Ng V."/>
            <person name="Clum A."/>
            <person name="Steindorff A."/>
            <person name="Ohm R.A."/>
            <person name="Martin F."/>
            <person name="Silar P."/>
            <person name="Natvig D.O."/>
            <person name="Lalanne C."/>
            <person name="Gautier V."/>
            <person name="Ament-Velasquez S.L."/>
            <person name="Kruys A."/>
            <person name="Hutchinson M.I."/>
            <person name="Powell A.J."/>
            <person name="Barry K."/>
            <person name="Miller A.N."/>
            <person name="Grigoriev I.V."/>
            <person name="Debuchy R."/>
            <person name="Gladieux P."/>
            <person name="Hiltunen Thoren M."/>
            <person name="Johannesson H."/>
        </authorList>
    </citation>
    <scope>NUCLEOTIDE SEQUENCE</scope>
    <source>
        <strain evidence="3">CBS 118394</strain>
    </source>
</reference>
<evidence type="ECO:0000259" key="2">
    <source>
        <dbReference type="Pfam" id="PF22740"/>
    </source>
</evidence>
<evidence type="ECO:0000256" key="1">
    <source>
        <dbReference type="SAM" id="MobiDB-lite"/>
    </source>
</evidence>
<accession>A0AAE0M2Y6</accession>
<protein>
    <recommendedName>
        <fullName evidence="2">RapZ C-terminal domain-containing protein</fullName>
    </recommendedName>
</protein>
<dbReference type="Proteomes" id="UP001283341">
    <property type="component" value="Unassembled WGS sequence"/>
</dbReference>
<comment type="caution">
    <text evidence="3">The sequence shown here is derived from an EMBL/GenBank/DDBJ whole genome shotgun (WGS) entry which is preliminary data.</text>
</comment>
<evidence type="ECO:0000313" key="4">
    <source>
        <dbReference type="Proteomes" id="UP001283341"/>
    </source>
</evidence>
<feature type="compositionally biased region" description="Basic residues" evidence="1">
    <location>
        <begin position="155"/>
        <end position="166"/>
    </location>
</feature>
<gene>
    <name evidence="3" type="ORF">B0H66DRAFT_306556</name>
</gene>
<keyword evidence="4" id="KW-1185">Reference proteome</keyword>